<evidence type="ECO:0000259" key="14">
    <source>
        <dbReference type="SMART" id="SM00090"/>
    </source>
</evidence>
<proteinExistence type="inferred from homology"/>
<dbReference type="InterPro" id="IPR011009">
    <property type="entry name" value="Kinase-like_dom_sf"/>
</dbReference>
<keyword evidence="8" id="KW-0067">ATP-binding</keyword>
<dbReference type="Gene3D" id="1.10.510.10">
    <property type="entry name" value="Transferase(Phosphotransferase) domain 1"/>
    <property type="match status" value="1"/>
</dbReference>
<evidence type="ECO:0000256" key="8">
    <source>
        <dbReference type="ARBA" id="ARBA00022840"/>
    </source>
</evidence>
<evidence type="ECO:0000256" key="10">
    <source>
        <dbReference type="ARBA" id="ARBA00047899"/>
    </source>
</evidence>
<evidence type="ECO:0000256" key="6">
    <source>
        <dbReference type="ARBA" id="ARBA00022741"/>
    </source>
</evidence>
<evidence type="ECO:0000256" key="4">
    <source>
        <dbReference type="ARBA" id="ARBA00022679"/>
    </source>
</evidence>
<dbReference type="Pfam" id="PF01163">
    <property type="entry name" value="RIO1"/>
    <property type="match status" value="1"/>
</dbReference>
<dbReference type="PANTHER" id="PTHR45723">
    <property type="entry name" value="SERINE/THREONINE-PROTEIN KINASE RIO1"/>
    <property type="match status" value="1"/>
</dbReference>
<feature type="region of interest" description="Disordered" evidence="13">
    <location>
        <begin position="1"/>
        <end position="43"/>
    </location>
</feature>
<comment type="caution">
    <text evidence="15">The sequence shown here is derived from an EMBL/GenBank/DDBJ whole genome shotgun (WGS) entry which is preliminary data.</text>
</comment>
<dbReference type="AlphaFoldDB" id="A0A841HZF8"/>
<dbReference type="InterPro" id="IPR018934">
    <property type="entry name" value="RIO_dom"/>
</dbReference>
<evidence type="ECO:0000256" key="2">
    <source>
        <dbReference type="ARBA" id="ARBA00012513"/>
    </source>
</evidence>
<evidence type="ECO:0000313" key="15">
    <source>
        <dbReference type="EMBL" id="MBB6097125.1"/>
    </source>
</evidence>
<name>A0A841HZF8_9DEIO</name>
<keyword evidence="6" id="KW-0547">Nucleotide-binding</keyword>
<dbReference type="SUPFAM" id="SSF56112">
    <property type="entry name" value="Protein kinase-like (PK-like)"/>
    <property type="match status" value="1"/>
</dbReference>
<keyword evidence="7 15" id="KW-0418">Kinase</keyword>
<dbReference type="InterPro" id="IPR000687">
    <property type="entry name" value="RIO_kinase"/>
</dbReference>
<evidence type="ECO:0000256" key="13">
    <source>
        <dbReference type="SAM" id="MobiDB-lite"/>
    </source>
</evidence>
<dbReference type="GO" id="GO:0046872">
    <property type="term" value="F:metal ion binding"/>
    <property type="evidence" value="ECO:0007669"/>
    <property type="project" value="UniProtKB-KW"/>
</dbReference>
<comment type="catalytic activity">
    <reaction evidence="11">
        <text>L-seryl-[protein] + ATP = O-phospho-L-seryl-[protein] + ADP + H(+)</text>
        <dbReference type="Rhea" id="RHEA:17989"/>
        <dbReference type="Rhea" id="RHEA-COMP:9863"/>
        <dbReference type="Rhea" id="RHEA-COMP:11604"/>
        <dbReference type="ChEBI" id="CHEBI:15378"/>
        <dbReference type="ChEBI" id="CHEBI:29999"/>
        <dbReference type="ChEBI" id="CHEBI:30616"/>
        <dbReference type="ChEBI" id="CHEBI:83421"/>
        <dbReference type="ChEBI" id="CHEBI:456216"/>
        <dbReference type="EC" id="2.7.11.1"/>
    </reaction>
</comment>
<dbReference type="InterPro" id="IPR051272">
    <property type="entry name" value="RIO-type_Ser/Thr_kinase"/>
</dbReference>
<dbReference type="RefSeq" id="WP_183984261.1">
    <property type="nucleotide sequence ID" value="NZ_JACHHG010000002.1"/>
</dbReference>
<dbReference type="GO" id="GO:0005524">
    <property type="term" value="F:ATP binding"/>
    <property type="evidence" value="ECO:0007669"/>
    <property type="project" value="UniProtKB-KW"/>
</dbReference>
<accession>A0A841HZF8</accession>
<evidence type="ECO:0000256" key="3">
    <source>
        <dbReference type="ARBA" id="ARBA00022527"/>
    </source>
</evidence>
<feature type="domain" description="RIO kinase" evidence="14">
    <location>
        <begin position="26"/>
        <end position="269"/>
    </location>
</feature>
<dbReference type="Proteomes" id="UP000569951">
    <property type="component" value="Unassembled WGS sequence"/>
</dbReference>
<protein>
    <recommendedName>
        <fullName evidence="2">non-specific serine/threonine protein kinase</fullName>
        <ecNumber evidence="2">2.7.11.1</ecNumber>
    </recommendedName>
</protein>
<dbReference type="EMBL" id="JACHHG010000002">
    <property type="protein sequence ID" value="MBB6097125.1"/>
    <property type="molecule type" value="Genomic_DNA"/>
</dbReference>
<dbReference type="EC" id="2.7.11.1" evidence="2"/>
<keyword evidence="4 15" id="KW-0808">Transferase</keyword>
<organism evidence="15 16">
    <name type="scientific">Deinobacterium chartae</name>
    <dbReference type="NCBI Taxonomy" id="521158"/>
    <lineage>
        <taxon>Bacteria</taxon>
        <taxon>Thermotogati</taxon>
        <taxon>Deinococcota</taxon>
        <taxon>Deinococci</taxon>
        <taxon>Deinococcales</taxon>
        <taxon>Deinococcaceae</taxon>
        <taxon>Deinobacterium</taxon>
    </lineage>
</organism>
<feature type="compositionally biased region" description="Basic and acidic residues" evidence="13">
    <location>
        <begin position="1"/>
        <end position="24"/>
    </location>
</feature>
<gene>
    <name evidence="15" type="ORF">HNR42_000539</name>
</gene>
<sequence length="277" mass="31549">MSRRKPDPTEHHERFQQRKREPKPIRGVGKLQQGNTEGPRFEDRGLQRLHEAGYFNDLEYEVRSGKEATVYVVSGQRGLLAAKVYTDERLRAFKNAHEYGEGRYVADSRVQRALRERSKTGVSKEQALWIGEEFMQMRALREAGVPVPEAVDLAGRVILMQFIGDEDGPAPRVADADLSSEQAEAALEEAIEAMSRMLRAGRIHGDFSAFNLLWWQDHVVVIDFPQVVDAERHPRAEEFLERDARSLAMSFKRFGLNPEPGALLAEVRRRAREKPAS</sequence>
<evidence type="ECO:0000256" key="12">
    <source>
        <dbReference type="SAM" id="Coils"/>
    </source>
</evidence>
<dbReference type="SMART" id="SM00090">
    <property type="entry name" value="RIO"/>
    <property type="match status" value="1"/>
</dbReference>
<dbReference type="Gene3D" id="3.30.200.20">
    <property type="entry name" value="Phosphorylase Kinase, domain 1"/>
    <property type="match status" value="1"/>
</dbReference>
<evidence type="ECO:0000313" key="16">
    <source>
        <dbReference type="Proteomes" id="UP000569951"/>
    </source>
</evidence>
<keyword evidence="3" id="KW-0723">Serine/threonine-protein kinase</keyword>
<comment type="catalytic activity">
    <reaction evidence="10">
        <text>L-threonyl-[protein] + ATP = O-phospho-L-threonyl-[protein] + ADP + H(+)</text>
        <dbReference type="Rhea" id="RHEA:46608"/>
        <dbReference type="Rhea" id="RHEA-COMP:11060"/>
        <dbReference type="Rhea" id="RHEA-COMP:11605"/>
        <dbReference type="ChEBI" id="CHEBI:15378"/>
        <dbReference type="ChEBI" id="CHEBI:30013"/>
        <dbReference type="ChEBI" id="CHEBI:30616"/>
        <dbReference type="ChEBI" id="CHEBI:61977"/>
        <dbReference type="ChEBI" id="CHEBI:456216"/>
        <dbReference type="EC" id="2.7.11.1"/>
    </reaction>
</comment>
<reference evidence="15 16" key="1">
    <citation type="submission" date="2020-08" db="EMBL/GenBank/DDBJ databases">
        <title>Genomic Encyclopedia of Type Strains, Phase IV (KMG-IV): sequencing the most valuable type-strain genomes for metagenomic binning, comparative biology and taxonomic classification.</title>
        <authorList>
            <person name="Goeker M."/>
        </authorList>
    </citation>
    <scope>NUCLEOTIDE SEQUENCE [LARGE SCALE GENOMIC DNA]</scope>
    <source>
        <strain evidence="15 16">DSM 21458</strain>
    </source>
</reference>
<keyword evidence="9" id="KW-0460">Magnesium</keyword>
<evidence type="ECO:0000256" key="1">
    <source>
        <dbReference type="ARBA" id="ARBA00009196"/>
    </source>
</evidence>
<comment type="similarity">
    <text evidence="1">Belongs to the protein kinase superfamily. RIO-type Ser/Thr kinase family.</text>
</comment>
<evidence type="ECO:0000256" key="9">
    <source>
        <dbReference type="ARBA" id="ARBA00022842"/>
    </source>
</evidence>
<feature type="coiled-coil region" evidence="12">
    <location>
        <begin position="173"/>
        <end position="200"/>
    </location>
</feature>
<keyword evidence="5" id="KW-0479">Metal-binding</keyword>
<keyword evidence="12" id="KW-0175">Coiled coil</keyword>
<keyword evidence="16" id="KW-1185">Reference proteome</keyword>
<evidence type="ECO:0000256" key="7">
    <source>
        <dbReference type="ARBA" id="ARBA00022777"/>
    </source>
</evidence>
<dbReference type="GO" id="GO:0004674">
    <property type="term" value="F:protein serine/threonine kinase activity"/>
    <property type="evidence" value="ECO:0007669"/>
    <property type="project" value="UniProtKB-KW"/>
</dbReference>
<evidence type="ECO:0000256" key="11">
    <source>
        <dbReference type="ARBA" id="ARBA00048679"/>
    </source>
</evidence>
<evidence type="ECO:0000256" key="5">
    <source>
        <dbReference type="ARBA" id="ARBA00022723"/>
    </source>
</evidence>